<name>A0A8S0XVX1_CYCAE</name>
<evidence type="ECO:0000256" key="2">
    <source>
        <dbReference type="PROSITE-ProRule" id="PRU00339"/>
    </source>
</evidence>
<dbReference type="Gene3D" id="1.25.40.10">
    <property type="entry name" value="Tetratricopeptide repeat domain"/>
    <property type="match status" value="1"/>
</dbReference>
<dbReference type="PROSITE" id="PS50103">
    <property type="entry name" value="ZF_C3H1"/>
    <property type="match status" value="2"/>
</dbReference>
<dbReference type="InterPro" id="IPR000571">
    <property type="entry name" value="Znf_CCCH"/>
</dbReference>
<dbReference type="SMART" id="SM00356">
    <property type="entry name" value="ZnF_C3H1"/>
    <property type="match status" value="2"/>
</dbReference>
<dbReference type="PANTHER" id="PTHR46423">
    <property type="entry name" value="RNA POLYMERASE II-ASSOCIATED PROTEIN 3"/>
    <property type="match status" value="1"/>
</dbReference>
<feature type="region of interest" description="Disordered" evidence="4">
    <location>
        <begin position="341"/>
        <end position="368"/>
    </location>
</feature>
<dbReference type="Gene3D" id="3.30.1370.210">
    <property type="match status" value="1"/>
</dbReference>
<comment type="caution">
    <text evidence="6">The sequence shown here is derived from an EMBL/GenBank/DDBJ whole genome shotgun (WGS) entry which is preliminary data.</text>
</comment>
<keyword evidence="3" id="KW-0479">Metal-binding</keyword>
<feature type="repeat" description="TPR" evidence="2">
    <location>
        <begin position="100"/>
        <end position="133"/>
    </location>
</feature>
<evidence type="ECO:0000259" key="5">
    <source>
        <dbReference type="PROSITE" id="PS50103"/>
    </source>
</evidence>
<gene>
    <name evidence="6" type="ORF">AAE3_LOCUS8922</name>
</gene>
<dbReference type="GO" id="GO:0008270">
    <property type="term" value="F:zinc ion binding"/>
    <property type="evidence" value="ECO:0007669"/>
    <property type="project" value="UniProtKB-KW"/>
</dbReference>
<dbReference type="PANTHER" id="PTHR46423:SF1">
    <property type="entry name" value="RNA POLYMERASE II-ASSOCIATED PROTEIN 3"/>
    <property type="match status" value="1"/>
</dbReference>
<proteinExistence type="predicted"/>
<evidence type="ECO:0000256" key="1">
    <source>
        <dbReference type="ARBA" id="ARBA00022803"/>
    </source>
</evidence>
<keyword evidence="7" id="KW-1185">Reference proteome</keyword>
<feature type="zinc finger region" description="C3H1-type" evidence="3">
    <location>
        <begin position="264"/>
        <end position="292"/>
    </location>
</feature>
<dbReference type="SUPFAM" id="SSF48452">
    <property type="entry name" value="TPR-like"/>
    <property type="match status" value="1"/>
</dbReference>
<keyword evidence="3" id="KW-0862">Zinc</keyword>
<protein>
    <recommendedName>
        <fullName evidence="5">C3H1-type domain-containing protein</fullName>
    </recommendedName>
</protein>
<feature type="zinc finger region" description="C3H1-type" evidence="3">
    <location>
        <begin position="235"/>
        <end position="257"/>
    </location>
</feature>
<dbReference type="SMART" id="SM00028">
    <property type="entry name" value="TPR"/>
    <property type="match status" value="3"/>
</dbReference>
<evidence type="ECO:0000256" key="3">
    <source>
        <dbReference type="PROSITE-ProRule" id="PRU00723"/>
    </source>
</evidence>
<evidence type="ECO:0000313" key="7">
    <source>
        <dbReference type="Proteomes" id="UP000467700"/>
    </source>
</evidence>
<keyword evidence="1 2" id="KW-0802">TPR repeat</keyword>
<dbReference type="InterPro" id="IPR011990">
    <property type="entry name" value="TPR-like_helical_dom_sf"/>
</dbReference>
<dbReference type="InterPro" id="IPR051966">
    <property type="entry name" value="RPAP3"/>
</dbReference>
<accession>A0A8S0XVX1</accession>
<dbReference type="GO" id="GO:0101031">
    <property type="term" value="C:protein folding chaperone complex"/>
    <property type="evidence" value="ECO:0007669"/>
    <property type="project" value="TreeGrafter"/>
</dbReference>
<reference evidence="6 7" key="1">
    <citation type="submission" date="2020-01" db="EMBL/GenBank/DDBJ databases">
        <authorList>
            <person name="Gupta K D."/>
        </authorList>
    </citation>
    <scope>NUCLEOTIDE SEQUENCE [LARGE SCALE GENOMIC DNA]</scope>
</reference>
<feature type="domain" description="C3H1-type" evidence="5">
    <location>
        <begin position="264"/>
        <end position="292"/>
    </location>
</feature>
<dbReference type="PROSITE" id="PS50005">
    <property type="entry name" value="TPR"/>
    <property type="match status" value="1"/>
</dbReference>
<dbReference type="OrthoDB" id="629492at2759"/>
<dbReference type="Proteomes" id="UP000467700">
    <property type="component" value="Unassembled WGS sequence"/>
</dbReference>
<keyword evidence="3" id="KW-0863">Zinc-finger</keyword>
<dbReference type="Pfam" id="PF13414">
    <property type="entry name" value="TPR_11"/>
    <property type="match status" value="1"/>
</dbReference>
<dbReference type="AlphaFoldDB" id="A0A8S0XVX1"/>
<evidence type="ECO:0000313" key="6">
    <source>
        <dbReference type="EMBL" id="CAA7266681.1"/>
    </source>
</evidence>
<sequence>MADATQNLQVAAQIQDSILNATSAEGGETTSDSENVVMTQAKSKQELIAERAAKRAEKKTANRQQAEGHRRAGDILYESKNYKAALAQYIESVNIWPSDVSYHINLAAVYRKLEWYEEAAHSATRALTLDPRSSEARYLRGVARLEQRLLKPARTDFENVLAHDPSHLRARAALTEVNQFIAASGQLGSHELGTSPVDEATKDLDFAFPHYDDEALEIASVSDSSDCNHVGNGVPCRFYNHDGCARGAACVYSHAPDEKSVRDDLGRNVCIYFLLDNCKFGAAKCVYSHSRAALKEHGWWSDPEKIAKVKAVLEVAEKQAREQRHLEQERWKVYLKSLKAAGKPPKSAWGEREERGESAGGQAGSRAYQGARFDRRPCCGSSC</sequence>
<feature type="domain" description="C3H1-type" evidence="5">
    <location>
        <begin position="235"/>
        <end position="257"/>
    </location>
</feature>
<dbReference type="InterPro" id="IPR019734">
    <property type="entry name" value="TPR_rpt"/>
</dbReference>
<evidence type="ECO:0000256" key="4">
    <source>
        <dbReference type="SAM" id="MobiDB-lite"/>
    </source>
</evidence>
<dbReference type="EMBL" id="CACVBS010000056">
    <property type="protein sequence ID" value="CAA7266681.1"/>
    <property type="molecule type" value="Genomic_DNA"/>
</dbReference>
<organism evidence="6 7">
    <name type="scientific">Cyclocybe aegerita</name>
    <name type="common">Black poplar mushroom</name>
    <name type="synonym">Agrocybe aegerita</name>
    <dbReference type="NCBI Taxonomy" id="1973307"/>
    <lineage>
        <taxon>Eukaryota</taxon>
        <taxon>Fungi</taxon>
        <taxon>Dikarya</taxon>
        <taxon>Basidiomycota</taxon>
        <taxon>Agaricomycotina</taxon>
        <taxon>Agaricomycetes</taxon>
        <taxon>Agaricomycetidae</taxon>
        <taxon>Agaricales</taxon>
        <taxon>Agaricineae</taxon>
        <taxon>Bolbitiaceae</taxon>
        <taxon>Cyclocybe</taxon>
    </lineage>
</organism>